<reference evidence="5 6" key="1">
    <citation type="journal article" date="2022" name="Front. Microbiol.">
        <title>Male-killing mechanisms vary between Spiroplasma species.</title>
        <authorList>
            <person name="Arai H."/>
            <person name="Inoue M."/>
            <person name="Kageyama D."/>
        </authorList>
    </citation>
    <scope>NUCLEOTIDE SEQUENCE [LARGE SCALE GENOMIC DNA]</scope>
    <source>
        <strain evidence="6">sHm</strain>
    </source>
</reference>
<dbReference type="EMBL" id="AP026933">
    <property type="protein sequence ID" value="BDT03212.1"/>
    <property type="molecule type" value="Genomic_DNA"/>
</dbReference>
<evidence type="ECO:0000259" key="4">
    <source>
        <dbReference type="Pfam" id="PF00303"/>
    </source>
</evidence>
<keyword evidence="3" id="KW-1133">Transmembrane helix</keyword>
<sequence length="72" mass="8653">MKQYLDLCQYVLEKGYKKADRTGTGTVSTFGYQMRFDLQKRFSHINYKKKFILLLLFMSYYDLLLVILILNI</sequence>
<gene>
    <name evidence="5" type="ORF">SHM_08580</name>
</gene>
<organism evidence="5 6">
    <name type="scientific">Spiroplasma ixodetis</name>
    <dbReference type="NCBI Taxonomy" id="2141"/>
    <lineage>
        <taxon>Bacteria</taxon>
        <taxon>Bacillati</taxon>
        <taxon>Mycoplasmatota</taxon>
        <taxon>Mollicutes</taxon>
        <taxon>Entomoplasmatales</taxon>
        <taxon>Spiroplasmataceae</taxon>
        <taxon>Spiroplasma</taxon>
    </lineage>
</organism>
<dbReference type="Gene3D" id="3.30.572.10">
    <property type="entry name" value="Thymidylate synthase/dCMP hydroxymethylase domain"/>
    <property type="match status" value="1"/>
</dbReference>
<protein>
    <recommendedName>
        <fullName evidence="4">Thymidylate synthase/dCMP hydroxymethylase domain-containing protein</fullName>
    </recommendedName>
</protein>
<dbReference type="PANTHER" id="PTHR11548:SF9">
    <property type="entry name" value="THYMIDYLATE SYNTHASE"/>
    <property type="match status" value="1"/>
</dbReference>
<dbReference type="Pfam" id="PF00303">
    <property type="entry name" value="Thymidylat_synt"/>
    <property type="match status" value="1"/>
</dbReference>
<accession>A0ABM8BTQ4</accession>
<evidence type="ECO:0000256" key="1">
    <source>
        <dbReference type="ARBA" id="ARBA00022603"/>
    </source>
</evidence>
<evidence type="ECO:0000313" key="6">
    <source>
        <dbReference type="Proteomes" id="UP001163387"/>
    </source>
</evidence>
<dbReference type="Proteomes" id="UP001163387">
    <property type="component" value="Chromosome"/>
</dbReference>
<evidence type="ECO:0000313" key="5">
    <source>
        <dbReference type="EMBL" id="BDT03212.1"/>
    </source>
</evidence>
<keyword evidence="1" id="KW-0489">Methyltransferase</keyword>
<keyword evidence="3" id="KW-0812">Transmembrane</keyword>
<dbReference type="PANTHER" id="PTHR11548">
    <property type="entry name" value="THYMIDYLATE SYNTHASE 1"/>
    <property type="match status" value="1"/>
</dbReference>
<dbReference type="InterPro" id="IPR023451">
    <property type="entry name" value="Thymidate_synth/dCMP_Mease_dom"/>
</dbReference>
<keyword evidence="6" id="KW-1185">Reference proteome</keyword>
<dbReference type="SUPFAM" id="SSF55831">
    <property type="entry name" value="Thymidylate synthase/dCMP hydroxymethylase"/>
    <property type="match status" value="1"/>
</dbReference>
<keyword evidence="3" id="KW-0472">Membrane</keyword>
<feature type="domain" description="Thymidylate synthase/dCMP hydroxymethylase" evidence="4">
    <location>
        <begin position="2"/>
        <end position="51"/>
    </location>
</feature>
<dbReference type="InterPro" id="IPR045097">
    <property type="entry name" value="Thymidate_synth/dCMP_Mease"/>
</dbReference>
<feature type="transmembrane region" description="Helical" evidence="3">
    <location>
        <begin position="51"/>
        <end position="70"/>
    </location>
</feature>
<evidence type="ECO:0000256" key="2">
    <source>
        <dbReference type="ARBA" id="ARBA00022679"/>
    </source>
</evidence>
<name>A0ABM8BTQ4_9MOLU</name>
<evidence type="ECO:0000256" key="3">
    <source>
        <dbReference type="SAM" id="Phobius"/>
    </source>
</evidence>
<proteinExistence type="predicted"/>
<keyword evidence="2" id="KW-0808">Transferase</keyword>
<dbReference type="InterPro" id="IPR036926">
    <property type="entry name" value="Thymidate_synth/dCMP_Mease_sf"/>
</dbReference>